<feature type="domain" description="Activator of Hsp90 ATPase homologue 1/2-like C-terminal" evidence="2">
    <location>
        <begin position="29"/>
        <end position="133"/>
    </location>
</feature>
<name>A0ABX0SHG7_9ACTN</name>
<keyword evidence="4" id="KW-1185">Reference proteome</keyword>
<evidence type="ECO:0000259" key="2">
    <source>
        <dbReference type="Pfam" id="PF08327"/>
    </source>
</evidence>
<reference evidence="3 4" key="1">
    <citation type="submission" date="2020-02" db="EMBL/GenBank/DDBJ databases">
        <title>Sequencing the genomes of 1000 actinobacteria strains.</title>
        <authorList>
            <person name="Klenk H.-P."/>
        </authorList>
    </citation>
    <scope>NUCLEOTIDE SEQUENCE [LARGE SCALE GENOMIC DNA]</scope>
    <source>
        <strain evidence="3 4">DSM 19609</strain>
    </source>
</reference>
<dbReference type="SUPFAM" id="SSF55961">
    <property type="entry name" value="Bet v1-like"/>
    <property type="match status" value="1"/>
</dbReference>
<evidence type="ECO:0000313" key="4">
    <source>
        <dbReference type="Proteomes" id="UP000749311"/>
    </source>
</evidence>
<sequence>MELLSEATGETTGTAVIVGRTVPNSIRNVWNVLLTAEGSEALLGPGAQLGNKGETWQSHDGREGVVRSFHPFEQIRFSWRLNQDCAPSMVAVNLRSEGTDATRIEIQHSNLPESANRERVEDRWSAALERIESECL</sequence>
<evidence type="ECO:0000313" key="3">
    <source>
        <dbReference type="EMBL" id="NIH57789.1"/>
    </source>
</evidence>
<evidence type="ECO:0000256" key="1">
    <source>
        <dbReference type="ARBA" id="ARBA00006817"/>
    </source>
</evidence>
<organism evidence="3 4">
    <name type="scientific">Brooklawnia cerclae</name>
    <dbReference type="NCBI Taxonomy" id="349934"/>
    <lineage>
        <taxon>Bacteria</taxon>
        <taxon>Bacillati</taxon>
        <taxon>Actinomycetota</taxon>
        <taxon>Actinomycetes</taxon>
        <taxon>Propionibacteriales</taxon>
        <taxon>Propionibacteriaceae</taxon>
        <taxon>Brooklawnia</taxon>
    </lineage>
</organism>
<dbReference type="EMBL" id="JAAMOZ010000001">
    <property type="protein sequence ID" value="NIH57789.1"/>
    <property type="molecule type" value="Genomic_DNA"/>
</dbReference>
<proteinExistence type="inferred from homology"/>
<protein>
    <submittedName>
        <fullName evidence="3">Uncharacterized protein YndB with AHSA1/START domain</fullName>
    </submittedName>
</protein>
<gene>
    <name evidence="3" type="ORF">FB473_002434</name>
</gene>
<accession>A0ABX0SHG7</accession>
<comment type="caution">
    <text evidence="3">The sequence shown here is derived from an EMBL/GenBank/DDBJ whole genome shotgun (WGS) entry which is preliminary data.</text>
</comment>
<dbReference type="Pfam" id="PF08327">
    <property type="entry name" value="AHSA1"/>
    <property type="match status" value="1"/>
</dbReference>
<dbReference type="RefSeq" id="WP_167168066.1">
    <property type="nucleotide sequence ID" value="NZ_BAAAOO010000007.1"/>
</dbReference>
<dbReference type="Proteomes" id="UP000749311">
    <property type="component" value="Unassembled WGS sequence"/>
</dbReference>
<comment type="similarity">
    <text evidence="1">Belongs to the AHA1 family.</text>
</comment>
<dbReference type="InterPro" id="IPR023393">
    <property type="entry name" value="START-like_dom_sf"/>
</dbReference>
<dbReference type="Gene3D" id="3.30.530.20">
    <property type="match status" value="1"/>
</dbReference>
<dbReference type="InterPro" id="IPR013538">
    <property type="entry name" value="ASHA1/2-like_C"/>
</dbReference>